<evidence type="ECO:0000313" key="4">
    <source>
        <dbReference type="EMBL" id="MDP9824803.1"/>
    </source>
</evidence>
<dbReference type="Proteomes" id="UP001235712">
    <property type="component" value="Unassembled WGS sequence"/>
</dbReference>
<sequence>MKTSRSIAAGSLVVFALTGCAGGSEPAKSALPPGSAGEPITRPATTVPEGGPSASATGASSSRIPKKITLGRTLATKLDVPWGVTFLADGSALVSERPSGDVVRISRTGKKTAVGTVPGVSDDGEGGLLGLATKPSAKPTRAQPVNVWAYVHSTRGDNRVVRMSFDGSRLSRPKAVLTGIPASSIHNGGALKIGPDNKLWIGTGDGAQTSNAQDRKNLGGKILRVNGDGTVPDDNPFRDSPVYSMGHRNVQGIAFDSKKRPWAAEFGQDTWDELNRILPGKNYGWPVVEGKKTKAGFVSPKVQWHTDVASPSGLAIVDDVAYLGALRGERLWAVPLKDKSAGTPKSFFRGRFGRIRSVAAAPGGNLWITTSNTDGRGDPGRLDDRVLRVDLK</sequence>
<dbReference type="Gene3D" id="2.120.10.30">
    <property type="entry name" value="TolB, C-terminal domain"/>
    <property type="match status" value="1"/>
</dbReference>
<dbReference type="InterPro" id="IPR011042">
    <property type="entry name" value="6-blade_b-propeller_TolB-like"/>
</dbReference>
<evidence type="ECO:0000256" key="2">
    <source>
        <dbReference type="SAM" id="SignalP"/>
    </source>
</evidence>
<dbReference type="InterPro" id="IPR011041">
    <property type="entry name" value="Quinoprot_gluc/sorb_DH_b-prop"/>
</dbReference>
<feature type="chain" id="PRO_5047453693" evidence="2">
    <location>
        <begin position="22"/>
        <end position="392"/>
    </location>
</feature>
<accession>A0ABT9NWJ8</accession>
<protein>
    <submittedName>
        <fullName evidence="4">Glucose/arabinose dehydrogenase</fullName>
    </submittedName>
</protein>
<evidence type="ECO:0000259" key="3">
    <source>
        <dbReference type="Pfam" id="PF07995"/>
    </source>
</evidence>
<feature type="signal peptide" evidence="2">
    <location>
        <begin position="1"/>
        <end position="21"/>
    </location>
</feature>
<feature type="compositionally biased region" description="Low complexity" evidence="1">
    <location>
        <begin position="50"/>
        <end position="61"/>
    </location>
</feature>
<name>A0ABT9NWJ8_9ACTN</name>
<dbReference type="SUPFAM" id="SSF50952">
    <property type="entry name" value="Soluble quinoprotein glucose dehydrogenase"/>
    <property type="match status" value="1"/>
</dbReference>
<organism evidence="4 5">
    <name type="scientific">Kineosporia succinea</name>
    <dbReference type="NCBI Taxonomy" id="84632"/>
    <lineage>
        <taxon>Bacteria</taxon>
        <taxon>Bacillati</taxon>
        <taxon>Actinomycetota</taxon>
        <taxon>Actinomycetes</taxon>
        <taxon>Kineosporiales</taxon>
        <taxon>Kineosporiaceae</taxon>
        <taxon>Kineosporia</taxon>
    </lineage>
</organism>
<gene>
    <name evidence="4" type="ORF">J2S57_000552</name>
</gene>
<proteinExistence type="predicted"/>
<reference evidence="4 5" key="1">
    <citation type="submission" date="2023-07" db="EMBL/GenBank/DDBJ databases">
        <title>Sequencing the genomes of 1000 actinobacteria strains.</title>
        <authorList>
            <person name="Klenk H.-P."/>
        </authorList>
    </citation>
    <scope>NUCLEOTIDE SEQUENCE [LARGE SCALE GENOMIC DNA]</scope>
    <source>
        <strain evidence="4 5">DSM 44388</strain>
    </source>
</reference>
<dbReference type="Pfam" id="PF07995">
    <property type="entry name" value="GSDH"/>
    <property type="match status" value="1"/>
</dbReference>
<dbReference type="InterPro" id="IPR012938">
    <property type="entry name" value="Glc/Sorbosone_DH"/>
</dbReference>
<comment type="caution">
    <text evidence="4">The sequence shown here is derived from an EMBL/GenBank/DDBJ whole genome shotgun (WGS) entry which is preliminary data.</text>
</comment>
<evidence type="ECO:0000313" key="5">
    <source>
        <dbReference type="Proteomes" id="UP001235712"/>
    </source>
</evidence>
<feature type="region of interest" description="Disordered" evidence="1">
    <location>
        <begin position="24"/>
        <end position="61"/>
    </location>
</feature>
<dbReference type="RefSeq" id="WP_307237928.1">
    <property type="nucleotide sequence ID" value="NZ_JAUSQZ010000001.1"/>
</dbReference>
<evidence type="ECO:0000256" key="1">
    <source>
        <dbReference type="SAM" id="MobiDB-lite"/>
    </source>
</evidence>
<dbReference type="PROSITE" id="PS51257">
    <property type="entry name" value="PROKAR_LIPOPROTEIN"/>
    <property type="match status" value="1"/>
</dbReference>
<keyword evidence="2" id="KW-0732">Signal</keyword>
<dbReference type="PANTHER" id="PTHR19328:SF13">
    <property type="entry name" value="HIPL1 PROTEIN"/>
    <property type="match status" value="1"/>
</dbReference>
<dbReference type="PANTHER" id="PTHR19328">
    <property type="entry name" value="HEDGEHOG-INTERACTING PROTEIN"/>
    <property type="match status" value="1"/>
</dbReference>
<feature type="domain" description="Glucose/Sorbosone dehydrogenase" evidence="3">
    <location>
        <begin position="78"/>
        <end position="376"/>
    </location>
</feature>
<keyword evidence="5" id="KW-1185">Reference proteome</keyword>
<dbReference type="EMBL" id="JAUSQZ010000001">
    <property type="protein sequence ID" value="MDP9824803.1"/>
    <property type="molecule type" value="Genomic_DNA"/>
</dbReference>